<dbReference type="Proteomes" id="UP000320496">
    <property type="component" value="Chromosome"/>
</dbReference>
<feature type="domain" description="DUF2007" evidence="2">
    <location>
        <begin position="5"/>
        <end position="66"/>
    </location>
</feature>
<dbReference type="KEGG" id="mri:Mal4_54890"/>
<gene>
    <name evidence="3" type="ORF">Mal4_54890</name>
</gene>
<dbReference type="InterPro" id="IPR018551">
    <property type="entry name" value="DUF2007"/>
</dbReference>
<accession>A0A517ZF94</accession>
<feature type="transmembrane region" description="Helical" evidence="1">
    <location>
        <begin position="86"/>
        <end position="108"/>
    </location>
</feature>
<evidence type="ECO:0000313" key="3">
    <source>
        <dbReference type="EMBL" id="QDU41124.1"/>
    </source>
</evidence>
<dbReference type="EMBL" id="CP036275">
    <property type="protein sequence ID" value="QDU41124.1"/>
    <property type="molecule type" value="Genomic_DNA"/>
</dbReference>
<dbReference type="Gene3D" id="3.30.70.790">
    <property type="entry name" value="UreE, C-terminal domain"/>
    <property type="match status" value="1"/>
</dbReference>
<reference evidence="3 4" key="1">
    <citation type="submission" date="2019-02" db="EMBL/GenBank/DDBJ databases">
        <title>Deep-cultivation of Planctomycetes and their phenomic and genomic characterization uncovers novel biology.</title>
        <authorList>
            <person name="Wiegand S."/>
            <person name="Jogler M."/>
            <person name="Boedeker C."/>
            <person name="Pinto D."/>
            <person name="Vollmers J."/>
            <person name="Rivas-Marin E."/>
            <person name="Kohn T."/>
            <person name="Peeters S.H."/>
            <person name="Heuer A."/>
            <person name="Rast P."/>
            <person name="Oberbeckmann S."/>
            <person name="Bunk B."/>
            <person name="Jeske O."/>
            <person name="Meyerdierks A."/>
            <person name="Storesund J.E."/>
            <person name="Kallscheuer N."/>
            <person name="Luecker S."/>
            <person name="Lage O.M."/>
            <person name="Pohl T."/>
            <person name="Merkel B.J."/>
            <person name="Hornburger P."/>
            <person name="Mueller R.-W."/>
            <person name="Bruemmer F."/>
            <person name="Labrenz M."/>
            <person name="Spormann A.M."/>
            <person name="Op den Camp H."/>
            <person name="Overmann J."/>
            <person name="Amann R."/>
            <person name="Jetten M.S.M."/>
            <person name="Mascher T."/>
            <person name="Medema M.H."/>
            <person name="Devos D.P."/>
            <person name="Kaster A.-K."/>
            <person name="Ovreas L."/>
            <person name="Rohde M."/>
            <person name="Galperin M.Y."/>
            <person name="Jogler C."/>
        </authorList>
    </citation>
    <scope>NUCLEOTIDE SEQUENCE [LARGE SCALE GENOMIC DNA]</scope>
    <source>
        <strain evidence="3 4">Mal4</strain>
    </source>
</reference>
<feature type="transmembrane region" description="Helical" evidence="1">
    <location>
        <begin position="114"/>
        <end position="134"/>
    </location>
</feature>
<name>A0A517ZF94_9PLAN</name>
<keyword evidence="1" id="KW-0472">Membrane</keyword>
<evidence type="ECO:0000256" key="1">
    <source>
        <dbReference type="SAM" id="Phobius"/>
    </source>
</evidence>
<keyword evidence="4" id="KW-1185">Reference proteome</keyword>
<dbReference type="AlphaFoldDB" id="A0A517ZF94"/>
<sequence length="140" mass="14685">MSAVVEIYEAQSSQEAHLARHVLQEAGIEAVVVGESLGTTHGGGFVGPMNRVAIAVKVADAKRARAEISKRIPPRATSGPEQRGHLWWRILMVTASAVIGVTAIAIAADGQLPVTILGGGLWAAVTVAAALGLYRRRTRT</sequence>
<keyword evidence="1" id="KW-0812">Transmembrane</keyword>
<dbReference type="RefSeq" id="WP_145372339.1">
    <property type="nucleotide sequence ID" value="NZ_CP036275.1"/>
</dbReference>
<dbReference type="OrthoDB" id="6197669at2"/>
<dbReference type="Pfam" id="PF09413">
    <property type="entry name" value="DUF2007"/>
    <property type="match status" value="1"/>
</dbReference>
<evidence type="ECO:0000259" key="2">
    <source>
        <dbReference type="Pfam" id="PF09413"/>
    </source>
</evidence>
<keyword evidence="1" id="KW-1133">Transmembrane helix</keyword>
<evidence type="ECO:0000313" key="4">
    <source>
        <dbReference type="Proteomes" id="UP000320496"/>
    </source>
</evidence>
<protein>
    <recommendedName>
        <fullName evidence="2">DUF2007 domain-containing protein</fullName>
    </recommendedName>
</protein>
<organism evidence="3 4">
    <name type="scientific">Maioricimonas rarisocia</name>
    <dbReference type="NCBI Taxonomy" id="2528026"/>
    <lineage>
        <taxon>Bacteria</taxon>
        <taxon>Pseudomonadati</taxon>
        <taxon>Planctomycetota</taxon>
        <taxon>Planctomycetia</taxon>
        <taxon>Planctomycetales</taxon>
        <taxon>Planctomycetaceae</taxon>
        <taxon>Maioricimonas</taxon>
    </lineage>
</organism>
<proteinExistence type="predicted"/>